<dbReference type="Gene3D" id="3.40.720.10">
    <property type="entry name" value="Alkaline Phosphatase, subunit A"/>
    <property type="match status" value="1"/>
</dbReference>
<name>A0AAE5ZIH2_CUPNH</name>
<dbReference type="SUPFAM" id="SSF53649">
    <property type="entry name" value="Alkaline phosphatase-like"/>
    <property type="match status" value="1"/>
</dbReference>
<evidence type="ECO:0000256" key="1">
    <source>
        <dbReference type="ARBA" id="ARBA00008779"/>
    </source>
</evidence>
<dbReference type="InterPro" id="IPR050738">
    <property type="entry name" value="Sulfatase"/>
</dbReference>
<gene>
    <name evidence="4" type="ORF">E6A55_09220</name>
</gene>
<keyword evidence="2" id="KW-1133">Transmembrane helix</keyword>
<reference evidence="4 5" key="1">
    <citation type="submission" date="2019-04" db="EMBL/GenBank/DDBJ databases">
        <title>Long-read de novo sequencing of Cupriavidus necator H16.</title>
        <authorList>
            <person name="Little G.T."/>
            <person name="Ehsaan M."/>
            <person name="Arenas-Lopez C."/>
            <person name="Jawed K."/>
            <person name="Winzer K."/>
            <person name="Kovacs K."/>
            <person name="Malys N."/>
            <person name="Minton N.P."/>
        </authorList>
    </citation>
    <scope>NUCLEOTIDE SEQUENCE [LARGE SCALE GENOMIC DNA]</scope>
    <source>
        <strain evidence="4 5">H16</strain>
    </source>
</reference>
<dbReference type="AlphaFoldDB" id="A0AAE5ZIH2"/>
<dbReference type="PANTHER" id="PTHR42693:SF33">
    <property type="entry name" value="ARYLSULFATASE"/>
    <property type="match status" value="1"/>
</dbReference>
<evidence type="ECO:0000256" key="2">
    <source>
        <dbReference type="SAM" id="Phobius"/>
    </source>
</evidence>
<proteinExistence type="inferred from homology"/>
<comment type="similarity">
    <text evidence="1">Belongs to the sulfatase family.</text>
</comment>
<organism evidence="4 5">
    <name type="scientific">Cupriavidus necator (strain ATCC 17699 / DSM 428 / KCTC 22496 / NCIMB 10442 / H16 / Stanier 337)</name>
    <name type="common">Ralstonia eutropha</name>
    <dbReference type="NCBI Taxonomy" id="381666"/>
    <lineage>
        <taxon>Bacteria</taxon>
        <taxon>Pseudomonadati</taxon>
        <taxon>Pseudomonadota</taxon>
        <taxon>Betaproteobacteria</taxon>
        <taxon>Burkholderiales</taxon>
        <taxon>Burkholderiaceae</taxon>
        <taxon>Cupriavidus</taxon>
    </lineage>
</organism>
<dbReference type="InterPro" id="IPR017850">
    <property type="entry name" value="Alkaline_phosphatase_core_sf"/>
</dbReference>
<keyword evidence="2" id="KW-0472">Membrane</keyword>
<dbReference type="PANTHER" id="PTHR42693">
    <property type="entry name" value="ARYLSULFATASE FAMILY MEMBER"/>
    <property type="match status" value="1"/>
</dbReference>
<sequence>MLAVPERIEPTTFRNQEVTTVKGAVILLAGVLATSILSVASAADSAPRGADQRPNILLILADDLGYSDIWAFGGEIHTPNLDALARQGVRMTQFYVAPTCSPTRAMLMSGVDSHRAGLGAMAETMVPEQRGKPGYEGYLNQNLVAFPELLRDAGYYTYMTGKWHLGQKEEQSPAARGFEQSYGLCRNMPPIE</sequence>
<dbReference type="Proteomes" id="UP000296079">
    <property type="component" value="Chromosome 1"/>
</dbReference>
<dbReference type="Pfam" id="PF00884">
    <property type="entry name" value="Sulfatase"/>
    <property type="match status" value="1"/>
</dbReference>
<keyword evidence="2" id="KW-0812">Transmembrane</keyword>
<feature type="transmembrane region" description="Helical" evidence="2">
    <location>
        <begin position="23"/>
        <end position="43"/>
    </location>
</feature>
<evidence type="ECO:0000313" key="4">
    <source>
        <dbReference type="EMBL" id="QCC02643.1"/>
    </source>
</evidence>
<feature type="domain" description="Sulfatase N-terminal" evidence="3">
    <location>
        <begin position="54"/>
        <end position="183"/>
    </location>
</feature>
<dbReference type="InterPro" id="IPR000917">
    <property type="entry name" value="Sulfatase_N"/>
</dbReference>
<dbReference type="EMBL" id="CP039287">
    <property type="protein sequence ID" value="QCC02643.1"/>
    <property type="molecule type" value="Genomic_DNA"/>
</dbReference>
<evidence type="ECO:0000313" key="5">
    <source>
        <dbReference type="Proteomes" id="UP000296079"/>
    </source>
</evidence>
<dbReference type="GO" id="GO:0004065">
    <property type="term" value="F:arylsulfatase activity"/>
    <property type="evidence" value="ECO:0007669"/>
    <property type="project" value="TreeGrafter"/>
</dbReference>
<protein>
    <recommendedName>
        <fullName evidence="3">Sulfatase N-terminal domain-containing protein</fullName>
    </recommendedName>
</protein>
<accession>A0AAE5ZIH2</accession>
<evidence type="ECO:0000259" key="3">
    <source>
        <dbReference type="Pfam" id="PF00884"/>
    </source>
</evidence>